<dbReference type="Pfam" id="PF01363">
    <property type="entry name" value="FYVE"/>
    <property type="match status" value="1"/>
</dbReference>
<feature type="compositionally biased region" description="Basic and acidic residues" evidence="5">
    <location>
        <begin position="380"/>
        <end position="398"/>
    </location>
</feature>
<gene>
    <name evidence="8" type="ORF">Poli38472_006593</name>
</gene>
<dbReference type="OrthoDB" id="10018316at2759"/>
<dbReference type="InterPro" id="IPR013083">
    <property type="entry name" value="Znf_RING/FYVE/PHD"/>
</dbReference>
<evidence type="ECO:0000256" key="4">
    <source>
        <dbReference type="PROSITE-ProRule" id="PRU00175"/>
    </source>
</evidence>
<keyword evidence="1" id="KW-0479">Metal-binding</keyword>
<dbReference type="InterPro" id="IPR000306">
    <property type="entry name" value="Znf_FYVE"/>
</dbReference>
<evidence type="ECO:0000256" key="3">
    <source>
        <dbReference type="ARBA" id="ARBA00022833"/>
    </source>
</evidence>
<evidence type="ECO:0000313" key="9">
    <source>
        <dbReference type="Proteomes" id="UP000794436"/>
    </source>
</evidence>
<keyword evidence="2 4" id="KW-0863">Zinc-finger</keyword>
<evidence type="ECO:0000256" key="5">
    <source>
        <dbReference type="SAM" id="MobiDB-lite"/>
    </source>
</evidence>
<proteinExistence type="predicted"/>
<dbReference type="PROSITE" id="PS50178">
    <property type="entry name" value="ZF_FYVE"/>
    <property type="match status" value="1"/>
</dbReference>
<comment type="caution">
    <text evidence="8">The sequence shown here is derived from an EMBL/GenBank/DDBJ whole genome shotgun (WGS) entry which is preliminary data.</text>
</comment>
<dbReference type="SUPFAM" id="SSF57903">
    <property type="entry name" value="FYVE/PHD zinc finger"/>
    <property type="match status" value="1"/>
</dbReference>
<keyword evidence="9" id="KW-1185">Reference proteome</keyword>
<dbReference type="Gene3D" id="3.30.40.10">
    <property type="entry name" value="Zinc/RING finger domain, C3HC4 (zinc finger)"/>
    <property type="match status" value="1"/>
</dbReference>
<feature type="region of interest" description="Disordered" evidence="5">
    <location>
        <begin position="351"/>
        <end position="416"/>
    </location>
</feature>
<evidence type="ECO:0000259" key="6">
    <source>
        <dbReference type="PROSITE" id="PS50089"/>
    </source>
</evidence>
<accession>A0A8K1C538</accession>
<feature type="domain" description="FYVE-type" evidence="7">
    <location>
        <begin position="290"/>
        <end position="344"/>
    </location>
</feature>
<dbReference type="PANTHER" id="PTHR13510:SF44">
    <property type="entry name" value="RABENOSYN-5"/>
    <property type="match status" value="1"/>
</dbReference>
<dbReference type="PANTHER" id="PTHR13510">
    <property type="entry name" value="FYVE-FINGER-CONTAINING RAB5 EFFECTOR PROTEIN RABENOSYN-5-RELATED"/>
    <property type="match status" value="1"/>
</dbReference>
<evidence type="ECO:0008006" key="10">
    <source>
        <dbReference type="Google" id="ProtNLM"/>
    </source>
</evidence>
<reference evidence="8" key="1">
    <citation type="submission" date="2019-03" db="EMBL/GenBank/DDBJ databases">
        <title>Long read genome sequence of the mycoparasitic Pythium oligandrum ATCC 38472 isolated from sugarbeet rhizosphere.</title>
        <authorList>
            <person name="Gaulin E."/>
        </authorList>
    </citation>
    <scope>NUCLEOTIDE SEQUENCE</scope>
    <source>
        <strain evidence="8">ATCC 38472_TT</strain>
    </source>
</reference>
<organism evidence="8 9">
    <name type="scientific">Pythium oligandrum</name>
    <name type="common">Mycoparasitic fungus</name>
    <dbReference type="NCBI Taxonomy" id="41045"/>
    <lineage>
        <taxon>Eukaryota</taxon>
        <taxon>Sar</taxon>
        <taxon>Stramenopiles</taxon>
        <taxon>Oomycota</taxon>
        <taxon>Peronosporomycetes</taxon>
        <taxon>Pythiales</taxon>
        <taxon>Pythiaceae</taxon>
        <taxon>Pythium</taxon>
    </lineage>
</organism>
<name>A0A8K1C538_PYTOL</name>
<evidence type="ECO:0000256" key="2">
    <source>
        <dbReference type="ARBA" id="ARBA00022771"/>
    </source>
</evidence>
<dbReference type="InterPro" id="IPR017455">
    <property type="entry name" value="Znf_FYVE-rel"/>
</dbReference>
<keyword evidence="3" id="KW-0862">Zinc</keyword>
<dbReference type="EMBL" id="SPLM01000145">
    <property type="protein sequence ID" value="TMW56583.1"/>
    <property type="molecule type" value="Genomic_DNA"/>
</dbReference>
<dbReference type="SMART" id="SM00064">
    <property type="entry name" value="FYVE"/>
    <property type="match status" value="1"/>
</dbReference>
<dbReference type="InterPro" id="IPR052727">
    <property type="entry name" value="Rab4/Rab5_effector"/>
</dbReference>
<feature type="domain" description="RING-type" evidence="6">
    <location>
        <begin position="296"/>
        <end position="339"/>
    </location>
</feature>
<dbReference type="PROSITE" id="PS50089">
    <property type="entry name" value="ZF_RING_2"/>
    <property type="match status" value="1"/>
</dbReference>
<dbReference type="AlphaFoldDB" id="A0A8K1C538"/>
<evidence type="ECO:0000256" key="1">
    <source>
        <dbReference type="ARBA" id="ARBA00022723"/>
    </source>
</evidence>
<dbReference type="CDD" id="cd00065">
    <property type="entry name" value="FYVE_like_SF"/>
    <property type="match status" value="1"/>
</dbReference>
<evidence type="ECO:0000259" key="7">
    <source>
        <dbReference type="PROSITE" id="PS50178"/>
    </source>
</evidence>
<evidence type="ECO:0000313" key="8">
    <source>
        <dbReference type="EMBL" id="TMW56583.1"/>
    </source>
</evidence>
<dbReference type="InterPro" id="IPR001841">
    <property type="entry name" value="Znf_RING"/>
</dbReference>
<feature type="compositionally biased region" description="Polar residues" evidence="5">
    <location>
        <begin position="352"/>
        <end position="362"/>
    </location>
</feature>
<dbReference type="GO" id="GO:0008270">
    <property type="term" value="F:zinc ion binding"/>
    <property type="evidence" value="ECO:0007669"/>
    <property type="project" value="UniProtKB-KW"/>
</dbReference>
<protein>
    <recommendedName>
        <fullName evidence="10">FYVE-type domain-containing protein</fullName>
    </recommendedName>
</protein>
<sequence>MMMTGMTGVGHVDARMFARSDAPHKESLPLAKNFFGQTKLTPQTAEDYETVLQALLEDAIDRSRKERIYGGVDESWRDIGSASNFKRYTKSEGSSQHYRLQGVVGGPMAGMMSLMYADRDRSMIERRKLFYGNAYDAQTLHVLRARTRADPHRHMAVRWEAFGLNSMIDSFKIDMCFLEYVGVTEDSDHQPVGFKITHSINLPQCGVLEKSHGLLRAEGTEIMLLRPTNSNNYTEVTMEGSLQLSEILSRNMFSTFLGGIAANLLKMPVVIQTRRLAAMKTIDKSMWVSANDRKACSMCLNRFGMLGKKIHCRSCGEVFCKSCVVTREGKDQAKFCKKCVVMAYAEDEMSLPSRTHSSQASSTRRRYETPSNASSHRRDRRDSHASTSSFRRERRDSHASSANHMARKDSFASSVSNLRDSFTSQQRLSETDSVMSGSVYNQVPHRQQYKSNLEKYVEREPSQASYASTVSSGFLESYEGDYSRPEGSVIYLDTKDMMREYGDMYGNEGQSYAGSAHSYAGSAHSYDSAGNSYNSTGHIYGSAGQNYGTSMGHSYGSNGHSYNSTGQGFGQTPPPLQAVENSLAHQRHLLKEMMSHQRPQSRSHRSARRASAMKLGTSPMKPKIKHIAFPQLWNTDEPAPLEVEADPGMPSPKGQLRRDSLITLETLDKIGTRHACPVHLIEETLPDFSEIEPRVDSWNHYRKPKQTLRRPSTWLLGATATTTPRGFDE</sequence>
<dbReference type="Proteomes" id="UP000794436">
    <property type="component" value="Unassembled WGS sequence"/>
</dbReference>
<dbReference type="InterPro" id="IPR011011">
    <property type="entry name" value="Znf_FYVE_PHD"/>
</dbReference>